<feature type="domain" description="Protein kinase" evidence="12">
    <location>
        <begin position="206"/>
        <end position="442"/>
    </location>
</feature>
<evidence type="ECO:0000256" key="2">
    <source>
        <dbReference type="ARBA" id="ARBA00012513"/>
    </source>
</evidence>
<comment type="similarity">
    <text evidence="1">Belongs to the protein kinase superfamily. CAMK Ser/Thr protein kinase family. CHEK2 subfamily.</text>
</comment>
<dbReference type="GO" id="GO:0044773">
    <property type="term" value="P:mitotic DNA damage checkpoint signaling"/>
    <property type="evidence" value="ECO:0007669"/>
    <property type="project" value="TreeGrafter"/>
</dbReference>
<dbReference type="PROSITE" id="PS50011">
    <property type="entry name" value="PROTEIN_KINASE_DOM"/>
    <property type="match status" value="1"/>
</dbReference>
<comment type="catalytic activity">
    <reaction evidence="8">
        <text>L-seryl-[protein] + ATP = O-phospho-L-seryl-[protein] + ADP + H(+)</text>
        <dbReference type="Rhea" id="RHEA:17989"/>
        <dbReference type="Rhea" id="RHEA-COMP:9863"/>
        <dbReference type="Rhea" id="RHEA-COMP:11604"/>
        <dbReference type="ChEBI" id="CHEBI:15378"/>
        <dbReference type="ChEBI" id="CHEBI:29999"/>
        <dbReference type="ChEBI" id="CHEBI:30616"/>
        <dbReference type="ChEBI" id="CHEBI:83421"/>
        <dbReference type="ChEBI" id="CHEBI:456216"/>
        <dbReference type="EC" id="2.7.11.1"/>
    </reaction>
</comment>
<evidence type="ECO:0000256" key="9">
    <source>
        <dbReference type="PROSITE-ProRule" id="PRU10141"/>
    </source>
</evidence>
<dbReference type="SUPFAM" id="SSF49879">
    <property type="entry name" value="SMAD/FHA domain"/>
    <property type="match status" value="1"/>
</dbReference>
<dbReference type="Gene3D" id="2.60.200.20">
    <property type="match status" value="1"/>
</dbReference>
<feature type="domain" description="FHA" evidence="11">
    <location>
        <begin position="79"/>
        <end position="130"/>
    </location>
</feature>
<keyword evidence="5" id="KW-0808">Transferase</keyword>
<evidence type="ECO:0000256" key="3">
    <source>
        <dbReference type="ARBA" id="ARBA00022527"/>
    </source>
</evidence>
<feature type="compositionally biased region" description="Low complexity" evidence="10">
    <location>
        <begin position="650"/>
        <end position="662"/>
    </location>
</feature>
<evidence type="ECO:0000256" key="1">
    <source>
        <dbReference type="ARBA" id="ARBA00005575"/>
    </source>
</evidence>
<dbReference type="SMART" id="SM00220">
    <property type="entry name" value="S_TKc"/>
    <property type="match status" value="1"/>
</dbReference>
<dbReference type="InterPro" id="IPR008984">
    <property type="entry name" value="SMAD_FHA_dom_sf"/>
</dbReference>
<evidence type="ECO:0000256" key="6">
    <source>
        <dbReference type="ARBA" id="ARBA00022840"/>
    </source>
</evidence>
<dbReference type="AlphaFoldDB" id="A0A0C2EVV6"/>
<comment type="catalytic activity">
    <reaction evidence="7">
        <text>L-threonyl-[protein] + ATP = O-phospho-L-threonyl-[protein] + ADP + H(+)</text>
        <dbReference type="Rhea" id="RHEA:46608"/>
        <dbReference type="Rhea" id="RHEA-COMP:11060"/>
        <dbReference type="Rhea" id="RHEA-COMP:11605"/>
        <dbReference type="ChEBI" id="CHEBI:15378"/>
        <dbReference type="ChEBI" id="CHEBI:30013"/>
        <dbReference type="ChEBI" id="CHEBI:30616"/>
        <dbReference type="ChEBI" id="CHEBI:61977"/>
        <dbReference type="ChEBI" id="CHEBI:456216"/>
        <dbReference type="EC" id="2.7.11.1"/>
    </reaction>
</comment>
<evidence type="ECO:0000313" key="13">
    <source>
        <dbReference type="EMBL" id="KIH90684.1"/>
    </source>
</evidence>
<dbReference type="GO" id="GO:0005634">
    <property type="term" value="C:nucleus"/>
    <property type="evidence" value="ECO:0007669"/>
    <property type="project" value="TreeGrafter"/>
</dbReference>
<evidence type="ECO:0000259" key="12">
    <source>
        <dbReference type="PROSITE" id="PS50011"/>
    </source>
</evidence>
<dbReference type="SMART" id="SM00240">
    <property type="entry name" value="FHA"/>
    <property type="match status" value="1"/>
</dbReference>
<feature type="compositionally biased region" description="Basic residues" evidence="10">
    <location>
        <begin position="544"/>
        <end position="558"/>
    </location>
</feature>
<dbReference type="GO" id="GO:0004674">
    <property type="term" value="F:protein serine/threonine kinase activity"/>
    <property type="evidence" value="ECO:0007669"/>
    <property type="project" value="UniProtKB-KW"/>
</dbReference>
<dbReference type="EMBL" id="AWTV01000008">
    <property type="protein sequence ID" value="KIH90684.1"/>
    <property type="molecule type" value="Genomic_DNA"/>
</dbReference>
<evidence type="ECO:0000256" key="7">
    <source>
        <dbReference type="ARBA" id="ARBA00047899"/>
    </source>
</evidence>
<feature type="region of interest" description="Disordered" evidence="10">
    <location>
        <begin position="485"/>
        <end position="597"/>
    </location>
</feature>
<evidence type="ECO:0000256" key="5">
    <source>
        <dbReference type="ARBA" id="ARBA00022777"/>
    </source>
</evidence>
<evidence type="ECO:0000313" key="14">
    <source>
        <dbReference type="Proteomes" id="UP000031575"/>
    </source>
</evidence>
<dbReference type="OrthoDB" id="10252171at2759"/>
<dbReference type="SUPFAM" id="SSF56112">
    <property type="entry name" value="Protein kinase-like (PK-like)"/>
    <property type="match status" value="1"/>
</dbReference>
<name>A0A0C2EVV6_9PEZI</name>
<dbReference type="Pfam" id="PF00069">
    <property type="entry name" value="Pkinase"/>
    <property type="match status" value="1"/>
</dbReference>
<organism evidence="13 14">
    <name type="scientific">Sporothrix brasiliensis 5110</name>
    <dbReference type="NCBI Taxonomy" id="1398154"/>
    <lineage>
        <taxon>Eukaryota</taxon>
        <taxon>Fungi</taxon>
        <taxon>Dikarya</taxon>
        <taxon>Ascomycota</taxon>
        <taxon>Pezizomycotina</taxon>
        <taxon>Sordariomycetes</taxon>
        <taxon>Sordariomycetidae</taxon>
        <taxon>Ophiostomatales</taxon>
        <taxon>Ophiostomataceae</taxon>
        <taxon>Sporothrix</taxon>
    </lineage>
</organism>
<dbReference type="CDD" id="cd00060">
    <property type="entry name" value="FHA"/>
    <property type="match status" value="1"/>
</dbReference>
<dbReference type="Pfam" id="PF00498">
    <property type="entry name" value="FHA"/>
    <property type="match status" value="1"/>
</dbReference>
<proteinExistence type="inferred from homology"/>
<comment type="caution">
    <text evidence="13">The sequence shown here is derived from an EMBL/GenBank/DDBJ whole genome shotgun (WGS) entry which is preliminary data.</text>
</comment>
<dbReference type="InterPro" id="IPR017441">
    <property type="entry name" value="Protein_kinase_ATP_BS"/>
</dbReference>
<reference evidence="13 14" key="1">
    <citation type="journal article" date="2014" name="BMC Genomics">
        <title>Comparative genomics of the major fungal agents of human and animal Sporotrichosis: Sporothrix schenckii and Sporothrix brasiliensis.</title>
        <authorList>
            <person name="Teixeira M.M."/>
            <person name="de Almeida L.G."/>
            <person name="Kubitschek-Barreira P."/>
            <person name="Alves F.L."/>
            <person name="Kioshima E.S."/>
            <person name="Abadio A.K."/>
            <person name="Fernandes L."/>
            <person name="Derengowski L.S."/>
            <person name="Ferreira K.S."/>
            <person name="Souza R.C."/>
            <person name="Ruiz J.C."/>
            <person name="de Andrade N.C."/>
            <person name="Paes H.C."/>
            <person name="Nicola A.M."/>
            <person name="Albuquerque P."/>
            <person name="Gerber A.L."/>
            <person name="Martins V.P."/>
            <person name="Peconick L.D."/>
            <person name="Neto A.V."/>
            <person name="Chaucanez C.B."/>
            <person name="Silva P.A."/>
            <person name="Cunha O.L."/>
            <person name="de Oliveira F.F."/>
            <person name="dos Santos T.C."/>
            <person name="Barros A.L."/>
            <person name="Soares M.A."/>
            <person name="de Oliveira L.M."/>
            <person name="Marini M.M."/>
            <person name="Villalobos-Duno H."/>
            <person name="Cunha M.M."/>
            <person name="de Hoog S."/>
            <person name="da Silveira J.F."/>
            <person name="Henrissat B."/>
            <person name="Nino-Vega G.A."/>
            <person name="Cisalpino P.S."/>
            <person name="Mora-Montes H.M."/>
            <person name="Almeida S.R."/>
            <person name="Stajich J.E."/>
            <person name="Lopes-Bezerra L.M."/>
            <person name="Vasconcelos A.T."/>
            <person name="Felipe M.S."/>
        </authorList>
    </citation>
    <scope>NUCLEOTIDE SEQUENCE [LARGE SCALE GENOMIC DNA]</scope>
    <source>
        <strain evidence="13 14">5110</strain>
    </source>
</reference>
<dbReference type="VEuPathDB" id="FungiDB:SPBR_00233"/>
<dbReference type="GO" id="GO:0005524">
    <property type="term" value="F:ATP binding"/>
    <property type="evidence" value="ECO:0007669"/>
    <property type="project" value="UniProtKB-UniRule"/>
</dbReference>
<dbReference type="PROSITE" id="PS00108">
    <property type="entry name" value="PROTEIN_KINASE_ST"/>
    <property type="match status" value="1"/>
</dbReference>
<dbReference type="CDD" id="cd00180">
    <property type="entry name" value="PKc"/>
    <property type="match status" value="1"/>
</dbReference>
<dbReference type="PROSITE" id="PS00107">
    <property type="entry name" value="PROTEIN_KINASE_ATP"/>
    <property type="match status" value="1"/>
</dbReference>
<dbReference type="EC" id="2.7.11.1" evidence="2"/>
<accession>A0A0C2EVV6</accession>
<dbReference type="HOGENOM" id="CLU_365314_0_0_1"/>
<gene>
    <name evidence="13" type="ORF">SPBR_00233</name>
</gene>
<feature type="region of interest" description="Disordered" evidence="10">
    <location>
        <begin position="638"/>
        <end position="682"/>
    </location>
</feature>
<dbReference type="PANTHER" id="PTHR44167:SF24">
    <property type="entry name" value="SERINE_THREONINE-PROTEIN KINASE CHK2"/>
    <property type="match status" value="1"/>
</dbReference>
<dbReference type="PANTHER" id="PTHR44167">
    <property type="entry name" value="OVARIAN-SPECIFIC SERINE/THREONINE-PROTEIN KINASE LOK-RELATED"/>
    <property type="match status" value="1"/>
</dbReference>
<dbReference type="GeneID" id="63673473"/>
<dbReference type="InterPro" id="IPR000719">
    <property type="entry name" value="Prot_kinase_dom"/>
</dbReference>
<keyword evidence="4 9" id="KW-0547">Nucleotide-binding</keyword>
<dbReference type="InterPro" id="IPR000253">
    <property type="entry name" value="FHA_dom"/>
</dbReference>
<sequence length="764" mass="85267">MAGRKTIFIIKGDEGLLNNKHNEKRFKCSDVQVDDGDDGASQHTGSFYGDHGTPAPVMTPPFVLRITTDHQPKDKDIGFMIGRNPAECDILLDDRRISEMHLAVQLNFKSGTILLKNHSKHGTQVKFSEQKQSRLLKGAQTLLNLETAYIKFSDNLEIQIEHFDKPVGWNQYLADQIDQNNVPSLALLGLGTKIETTNASKRPPVYIQDRRLGQGAFAQVFKAIEKYTGDVYAMKLYDKPQKARWQEQAMLERLKHPAQLIMEYVEGPNLQEFLDPRNGHPPLGMAEARDVLHQLLQAVAYLHGEGVTHRDIKPANIILVRRDPIHTKLVDFGLATGAQLFDTYCGSPLYLAPELIKGRGRRTNKVDIFSIGVVALALFGVSFSLEHAHGPQACLDAVLQQRRSLATQGQPLPAHLDLVHRLLSERPDDRPSAQACLGHIFFQSDAHLGASLGPHGLVPDLRTQIMHTDYWRDMGYNPEEVATEIADTQDPPRAEQVSREAIQGRFQQPADNAVDAERLDPKSPQVAADHTSRRRARREMSQSHRSRHSSSSARRKRQKQENNNASGSRRSAFIRSSAPSPLSGRKDHSSLALMPDGQDNQVEWGDWLYNNFDYRLPGIDENAASYVSAIPDTASCGSIPEQWTLDGSRHSPQQSRRSSSSSKADPDHGVQTGATQATSGVLDVSFGKTPAKDELESEADLYDGCITALRKQPVELHRTQLPASTHSRDLETWEVKTFVSLTRMAPTVDYVSRTLNPNQRRHKV</sequence>
<dbReference type="InterPro" id="IPR008271">
    <property type="entry name" value="Ser/Thr_kinase_AS"/>
</dbReference>
<feature type="binding site" evidence="9">
    <location>
        <position position="235"/>
    </location>
    <ligand>
        <name>ATP</name>
        <dbReference type="ChEBI" id="CHEBI:30616"/>
    </ligand>
</feature>
<dbReference type="Gene3D" id="1.10.510.10">
    <property type="entry name" value="Transferase(Phosphotransferase) domain 1"/>
    <property type="match status" value="1"/>
</dbReference>
<dbReference type="Proteomes" id="UP000031575">
    <property type="component" value="Unassembled WGS sequence"/>
</dbReference>
<dbReference type="GO" id="GO:0005737">
    <property type="term" value="C:cytoplasm"/>
    <property type="evidence" value="ECO:0007669"/>
    <property type="project" value="TreeGrafter"/>
</dbReference>
<keyword evidence="3" id="KW-0723">Serine/threonine-protein kinase</keyword>
<evidence type="ECO:0000256" key="10">
    <source>
        <dbReference type="SAM" id="MobiDB-lite"/>
    </source>
</evidence>
<protein>
    <recommendedName>
        <fullName evidence="2">non-specific serine/threonine protein kinase</fullName>
        <ecNumber evidence="2">2.7.11.1</ecNumber>
    </recommendedName>
</protein>
<dbReference type="InterPro" id="IPR011009">
    <property type="entry name" value="Kinase-like_dom_sf"/>
</dbReference>
<dbReference type="PROSITE" id="PS50006">
    <property type="entry name" value="FHA_DOMAIN"/>
    <property type="match status" value="1"/>
</dbReference>
<evidence type="ECO:0000259" key="11">
    <source>
        <dbReference type="PROSITE" id="PS50006"/>
    </source>
</evidence>
<evidence type="ECO:0000256" key="4">
    <source>
        <dbReference type="ARBA" id="ARBA00022741"/>
    </source>
</evidence>
<dbReference type="RefSeq" id="XP_040618694.1">
    <property type="nucleotide sequence ID" value="XM_040758552.1"/>
</dbReference>
<keyword evidence="14" id="KW-1185">Reference proteome</keyword>
<evidence type="ECO:0000256" key="8">
    <source>
        <dbReference type="ARBA" id="ARBA00048679"/>
    </source>
</evidence>
<keyword evidence="5" id="KW-0418">Kinase</keyword>
<keyword evidence="6 9" id="KW-0067">ATP-binding</keyword>